<evidence type="ECO:0000313" key="3">
    <source>
        <dbReference type="Proteomes" id="UP000234950"/>
    </source>
</evidence>
<accession>A0A2N5H724</accession>
<gene>
    <name evidence="2" type="ORF">CVD27_26525</name>
</gene>
<organism evidence="2 3">
    <name type="scientific">Neobacillus cucumis</name>
    <dbReference type="NCBI Taxonomy" id="1740721"/>
    <lineage>
        <taxon>Bacteria</taxon>
        <taxon>Bacillati</taxon>
        <taxon>Bacillota</taxon>
        <taxon>Bacilli</taxon>
        <taxon>Bacillales</taxon>
        <taxon>Bacillaceae</taxon>
        <taxon>Neobacillus</taxon>
    </lineage>
</organism>
<dbReference type="AlphaFoldDB" id="A0A2N5H724"/>
<dbReference type="EMBL" id="PGVE01000102">
    <property type="protein sequence ID" value="PLS01318.1"/>
    <property type="molecule type" value="Genomic_DNA"/>
</dbReference>
<proteinExistence type="predicted"/>
<reference evidence="2 3" key="1">
    <citation type="submission" date="2017-11" db="EMBL/GenBank/DDBJ databases">
        <title>Comparitive Functional Genomics of Dry Heat Resistant strains isolated from the Viking Spacecraft.</title>
        <authorList>
            <person name="Seuylemezian A."/>
            <person name="Cooper K."/>
            <person name="Vaishampayan P."/>
        </authorList>
    </citation>
    <scope>NUCLEOTIDE SEQUENCE [LARGE SCALE GENOMIC DNA]</scope>
    <source>
        <strain evidence="2 3">V32-6</strain>
    </source>
</reference>
<dbReference type="OrthoDB" id="2456214at2"/>
<evidence type="ECO:0000256" key="1">
    <source>
        <dbReference type="SAM" id="Phobius"/>
    </source>
</evidence>
<name>A0A2N5H724_9BACI</name>
<dbReference type="Proteomes" id="UP000234950">
    <property type="component" value="Unassembled WGS sequence"/>
</dbReference>
<keyword evidence="1" id="KW-0472">Membrane</keyword>
<evidence type="ECO:0000313" key="2">
    <source>
        <dbReference type="EMBL" id="PLS01318.1"/>
    </source>
</evidence>
<dbReference type="RefSeq" id="WP_101652076.1">
    <property type="nucleotide sequence ID" value="NZ_PGVE01000102.1"/>
</dbReference>
<keyword evidence="1" id="KW-0812">Transmembrane</keyword>
<protein>
    <recommendedName>
        <fullName evidence="4">Membrane protein YszA</fullName>
    </recommendedName>
</protein>
<sequence length="64" mass="7740">MKRNNFHKYKYQPWFITSRRIAAQFIVPFTIFQFIRTLFLPTILDVLLLVIFLAIAVSIYFEII</sequence>
<keyword evidence="1" id="KW-1133">Transmembrane helix</keyword>
<comment type="caution">
    <text evidence="2">The sequence shown here is derived from an EMBL/GenBank/DDBJ whole genome shotgun (WGS) entry which is preliminary data.</text>
</comment>
<feature type="transmembrane region" description="Helical" evidence="1">
    <location>
        <begin position="46"/>
        <end position="63"/>
    </location>
</feature>
<feature type="transmembrane region" description="Helical" evidence="1">
    <location>
        <begin position="21"/>
        <end position="40"/>
    </location>
</feature>
<keyword evidence="3" id="KW-1185">Reference proteome</keyword>
<evidence type="ECO:0008006" key="4">
    <source>
        <dbReference type="Google" id="ProtNLM"/>
    </source>
</evidence>